<proteinExistence type="predicted"/>
<evidence type="ECO:0000313" key="3">
    <source>
        <dbReference type="Proteomes" id="UP000276215"/>
    </source>
</evidence>
<protein>
    <submittedName>
        <fullName evidence="2">Uncharacterized protein</fullName>
    </submittedName>
</protein>
<dbReference type="Proteomes" id="UP000276215">
    <property type="component" value="Unassembled WGS sequence"/>
</dbReference>
<dbReference type="EMBL" id="ML120407">
    <property type="protein sequence ID" value="RPA97149.1"/>
    <property type="molecule type" value="Genomic_DNA"/>
</dbReference>
<gene>
    <name evidence="2" type="ORF">L873DRAFT_1920598</name>
</gene>
<name>A0A3N4JFV9_9PEZI</name>
<dbReference type="OrthoDB" id="5097686at2759"/>
<evidence type="ECO:0000256" key="1">
    <source>
        <dbReference type="SAM" id="MobiDB-lite"/>
    </source>
</evidence>
<accession>A0A3N4JFV9</accession>
<sequence length="78" mass="8426">MAAKCTSFTPSNIVSGFRNTGLIPVNRDIILSKILAPSTIPSSSSPSENLQRSHEIHSQSTPNPQSITTYTAQEIDKL</sequence>
<feature type="compositionally biased region" description="Low complexity" evidence="1">
    <location>
        <begin position="38"/>
        <end position="47"/>
    </location>
</feature>
<dbReference type="AlphaFoldDB" id="A0A3N4JFV9"/>
<feature type="region of interest" description="Disordered" evidence="1">
    <location>
        <begin position="38"/>
        <end position="78"/>
    </location>
</feature>
<reference evidence="2 3" key="1">
    <citation type="journal article" date="2018" name="Nat. Ecol. Evol.">
        <title>Pezizomycetes genomes reveal the molecular basis of ectomycorrhizal truffle lifestyle.</title>
        <authorList>
            <person name="Murat C."/>
            <person name="Payen T."/>
            <person name="Noel B."/>
            <person name="Kuo A."/>
            <person name="Morin E."/>
            <person name="Chen J."/>
            <person name="Kohler A."/>
            <person name="Krizsan K."/>
            <person name="Balestrini R."/>
            <person name="Da Silva C."/>
            <person name="Montanini B."/>
            <person name="Hainaut M."/>
            <person name="Levati E."/>
            <person name="Barry K.W."/>
            <person name="Belfiori B."/>
            <person name="Cichocki N."/>
            <person name="Clum A."/>
            <person name="Dockter R.B."/>
            <person name="Fauchery L."/>
            <person name="Guy J."/>
            <person name="Iotti M."/>
            <person name="Le Tacon F."/>
            <person name="Lindquist E.A."/>
            <person name="Lipzen A."/>
            <person name="Malagnac F."/>
            <person name="Mello A."/>
            <person name="Molinier V."/>
            <person name="Miyauchi S."/>
            <person name="Poulain J."/>
            <person name="Riccioni C."/>
            <person name="Rubini A."/>
            <person name="Sitrit Y."/>
            <person name="Splivallo R."/>
            <person name="Traeger S."/>
            <person name="Wang M."/>
            <person name="Zifcakova L."/>
            <person name="Wipf D."/>
            <person name="Zambonelli A."/>
            <person name="Paolocci F."/>
            <person name="Nowrousian M."/>
            <person name="Ottonello S."/>
            <person name="Baldrian P."/>
            <person name="Spatafora J.W."/>
            <person name="Henrissat B."/>
            <person name="Nagy L.G."/>
            <person name="Aury J.M."/>
            <person name="Wincker P."/>
            <person name="Grigoriev I.V."/>
            <person name="Bonfante P."/>
            <person name="Martin F.M."/>
        </authorList>
    </citation>
    <scope>NUCLEOTIDE SEQUENCE [LARGE SCALE GENOMIC DNA]</scope>
    <source>
        <strain evidence="2 3">120613-1</strain>
    </source>
</reference>
<evidence type="ECO:0000313" key="2">
    <source>
        <dbReference type="EMBL" id="RPA97149.1"/>
    </source>
</evidence>
<feature type="compositionally biased region" description="Polar residues" evidence="1">
    <location>
        <begin position="58"/>
        <end position="72"/>
    </location>
</feature>
<organism evidence="2 3">
    <name type="scientific">Choiromyces venosus 120613-1</name>
    <dbReference type="NCBI Taxonomy" id="1336337"/>
    <lineage>
        <taxon>Eukaryota</taxon>
        <taxon>Fungi</taxon>
        <taxon>Dikarya</taxon>
        <taxon>Ascomycota</taxon>
        <taxon>Pezizomycotina</taxon>
        <taxon>Pezizomycetes</taxon>
        <taxon>Pezizales</taxon>
        <taxon>Tuberaceae</taxon>
        <taxon>Choiromyces</taxon>
    </lineage>
</organism>
<keyword evidence="3" id="KW-1185">Reference proteome</keyword>